<dbReference type="EnsemblMetazoa" id="ENSAATROPT016200">
    <property type="protein sequence ID" value="ENSAATROPP014227"/>
    <property type="gene ID" value="ENSAATROPG013257"/>
</dbReference>
<sequence length="269" mass="30055">MELQNQIYLLIAVFGGLLVLLFVLIVVLSVYVRKSRKLFAHAKSGYSNDQFNGTDFAGEDRDRHRGVGAPPSNHGYAMEMHGRMDYRSDLTKTRNDYVHNVRNIHHNRAYRGDVETSYAGKRSEKAKPSPHVAPESRVHDETFETEVSNIFDMDDMDEDLVDRDSVEDGRSTQYLSNRAGTLGSSVGDPKSPVSNNQYGRGGVMANNANAGGGNRFHNPHTGKRKNGTNGGSALVRDEVEGESQSNSYYNAGKEHGPYFNERRINYLHK</sequence>
<feature type="region of interest" description="Disordered" evidence="1">
    <location>
        <begin position="59"/>
        <end position="78"/>
    </location>
</feature>
<name>A0AAG5DSB0_ANOAO</name>
<keyword evidence="2" id="KW-0812">Transmembrane</keyword>
<keyword evidence="2" id="KW-0472">Membrane</keyword>
<feature type="region of interest" description="Disordered" evidence="1">
    <location>
        <begin position="116"/>
        <end position="139"/>
    </location>
</feature>
<protein>
    <submittedName>
        <fullName evidence="3">Uncharacterized protein</fullName>
    </submittedName>
</protein>
<evidence type="ECO:0000256" key="2">
    <source>
        <dbReference type="SAM" id="Phobius"/>
    </source>
</evidence>
<proteinExistence type="predicted"/>
<feature type="region of interest" description="Disordered" evidence="1">
    <location>
        <begin position="208"/>
        <end position="233"/>
    </location>
</feature>
<keyword evidence="2" id="KW-1133">Transmembrane helix</keyword>
<keyword evidence="4" id="KW-1185">Reference proteome</keyword>
<feature type="region of interest" description="Disordered" evidence="1">
    <location>
        <begin position="164"/>
        <end position="193"/>
    </location>
</feature>
<organism evidence="3 4">
    <name type="scientific">Anopheles atroparvus</name>
    <name type="common">European mosquito</name>
    <dbReference type="NCBI Taxonomy" id="41427"/>
    <lineage>
        <taxon>Eukaryota</taxon>
        <taxon>Metazoa</taxon>
        <taxon>Ecdysozoa</taxon>
        <taxon>Arthropoda</taxon>
        <taxon>Hexapoda</taxon>
        <taxon>Insecta</taxon>
        <taxon>Pterygota</taxon>
        <taxon>Neoptera</taxon>
        <taxon>Endopterygota</taxon>
        <taxon>Diptera</taxon>
        <taxon>Nematocera</taxon>
        <taxon>Culicoidea</taxon>
        <taxon>Culicidae</taxon>
        <taxon>Anophelinae</taxon>
        <taxon>Anopheles</taxon>
    </lineage>
</organism>
<accession>A0AAG5DSB0</accession>
<evidence type="ECO:0000256" key="1">
    <source>
        <dbReference type="SAM" id="MobiDB-lite"/>
    </source>
</evidence>
<feature type="compositionally biased region" description="Polar residues" evidence="1">
    <location>
        <begin position="171"/>
        <end position="184"/>
    </location>
</feature>
<reference evidence="3" key="1">
    <citation type="submission" date="2024-04" db="UniProtKB">
        <authorList>
            <consortium name="EnsemblMetazoa"/>
        </authorList>
    </citation>
    <scope>IDENTIFICATION</scope>
    <source>
        <strain evidence="3">EBRO</strain>
    </source>
</reference>
<dbReference type="Proteomes" id="UP000075880">
    <property type="component" value="Unassembled WGS sequence"/>
</dbReference>
<feature type="compositionally biased region" description="Basic residues" evidence="1">
    <location>
        <begin position="217"/>
        <end position="226"/>
    </location>
</feature>
<evidence type="ECO:0000313" key="3">
    <source>
        <dbReference type="EnsemblMetazoa" id="ENSAATROPP014227"/>
    </source>
</evidence>
<evidence type="ECO:0000313" key="4">
    <source>
        <dbReference type="Proteomes" id="UP000075880"/>
    </source>
</evidence>
<dbReference type="AlphaFoldDB" id="A0AAG5DSB0"/>
<feature type="transmembrane region" description="Helical" evidence="2">
    <location>
        <begin position="6"/>
        <end position="32"/>
    </location>
</feature>